<organism evidence="2 3">
    <name type="scientific">Candidatus Magasanikbacteria bacterium RIFOXYB1_FULL_40_15</name>
    <dbReference type="NCBI Taxonomy" id="1798697"/>
    <lineage>
        <taxon>Bacteria</taxon>
        <taxon>Candidatus Magasanikiibacteriota</taxon>
    </lineage>
</organism>
<gene>
    <name evidence="2" type="ORF">A2373_01095</name>
</gene>
<dbReference type="GO" id="GO:0016747">
    <property type="term" value="F:acyltransferase activity, transferring groups other than amino-acyl groups"/>
    <property type="evidence" value="ECO:0007669"/>
    <property type="project" value="InterPro"/>
</dbReference>
<evidence type="ECO:0000313" key="3">
    <source>
        <dbReference type="Proteomes" id="UP000176300"/>
    </source>
</evidence>
<dbReference type="STRING" id="1798697.A2373_01095"/>
<comment type="caution">
    <text evidence="2">The sequence shown here is derived from an EMBL/GenBank/DDBJ whole genome shotgun (WGS) entry which is preliminary data.</text>
</comment>
<accession>A0A1F6NJ73</accession>
<proteinExistence type="predicted"/>
<evidence type="ECO:0000259" key="1">
    <source>
        <dbReference type="PROSITE" id="PS51186"/>
    </source>
</evidence>
<protein>
    <recommendedName>
        <fullName evidence="1">N-acetyltransferase domain-containing protein</fullName>
    </recommendedName>
</protein>
<dbReference type="Gene3D" id="3.40.630.30">
    <property type="match status" value="1"/>
</dbReference>
<dbReference type="Proteomes" id="UP000176300">
    <property type="component" value="Unassembled WGS sequence"/>
</dbReference>
<dbReference type="InterPro" id="IPR000182">
    <property type="entry name" value="GNAT_dom"/>
</dbReference>
<dbReference type="Pfam" id="PF13302">
    <property type="entry name" value="Acetyltransf_3"/>
    <property type="match status" value="1"/>
</dbReference>
<dbReference type="EMBL" id="MFQS01000007">
    <property type="protein sequence ID" value="OGH83909.1"/>
    <property type="molecule type" value="Genomic_DNA"/>
</dbReference>
<dbReference type="AlphaFoldDB" id="A0A1F6NJ73"/>
<dbReference type="SUPFAM" id="SSF55729">
    <property type="entry name" value="Acyl-CoA N-acyltransferases (Nat)"/>
    <property type="match status" value="1"/>
</dbReference>
<dbReference type="InterPro" id="IPR016181">
    <property type="entry name" value="Acyl_CoA_acyltransferase"/>
</dbReference>
<evidence type="ECO:0000313" key="2">
    <source>
        <dbReference type="EMBL" id="OGH83909.1"/>
    </source>
</evidence>
<dbReference type="InterPro" id="IPR051531">
    <property type="entry name" value="N-acetyltransferase"/>
</dbReference>
<reference evidence="2 3" key="1">
    <citation type="journal article" date="2016" name="Nat. Commun.">
        <title>Thousands of microbial genomes shed light on interconnected biogeochemical processes in an aquifer system.</title>
        <authorList>
            <person name="Anantharaman K."/>
            <person name="Brown C.T."/>
            <person name="Hug L.A."/>
            <person name="Sharon I."/>
            <person name="Castelle C.J."/>
            <person name="Probst A.J."/>
            <person name="Thomas B.C."/>
            <person name="Singh A."/>
            <person name="Wilkins M.J."/>
            <person name="Karaoz U."/>
            <person name="Brodie E.L."/>
            <person name="Williams K.H."/>
            <person name="Hubbard S.S."/>
            <person name="Banfield J.F."/>
        </authorList>
    </citation>
    <scope>NUCLEOTIDE SEQUENCE [LARGE SCALE GENOMIC DNA]</scope>
</reference>
<feature type="domain" description="N-acetyltransferase" evidence="1">
    <location>
        <begin position="15"/>
        <end position="178"/>
    </location>
</feature>
<dbReference type="PANTHER" id="PTHR43792:SF16">
    <property type="entry name" value="N-ACETYLTRANSFERASE DOMAIN-CONTAINING PROTEIN"/>
    <property type="match status" value="1"/>
</dbReference>
<sequence>MGLENYKTSIESDRLILRILEENDASEEYAFWLNDPIVNKYLETRKATIEELKKYIKERLESGKCLFFGIFWKADGEHIGNIKLEPVDFEQKKATLGILIGNTAYWGKGVGAEAVNALTDYAFNSLNLNEVNLGVISENKPAVGLYKKCGFEEYDIKKQSLDHEGILYDSVQMRKRKNG</sequence>
<dbReference type="PANTHER" id="PTHR43792">
    <property type="entry name" value="GNAT FAMILY, PUTATIVE (AFU_ORTHOLOGUE AFUA_3G00765)-RELATED-RELATED"/>
    <property type="match status" value="1"/>
</dbReference>
<name>A0A1F6NJ73_9BACT</name>
<dbReference type="PROSITE" id="PS51186">
    <property type="entry name" value="GNAT"/>
    <property type="match status" value="1"/>
</dbReference>